<comment type="caution">
    <text evidence="4">The sequence shown here is derived from an EMBL/GenBank/DDBJ whole genome shotgun (WGS) entry which is preliminary data.</text>
</comment>
<accession>A0A1Y1XAI6</accession>
<keyword evidence="2" id="KW-0812">Transmembrane</keyword>
<evidence type="ECO:0000259" key="3">
    <source>
        <dbReference type="PROSITE" id="PS51837"/>
    </source>
</evidence>
<keyword evidence="5" id="KW-1185">Reference proteome</keyword>
<feature type="transmembrane region" description="Helical" evidence="2">
    <location>
        <begin position="435"/>
        <end position="456"/>
    </location>
</feature>
<dbReference type="EMBL" id="MCFG01000088">
    <property type="protein sequence ID" value="ORX82739.1"/>
    <property type="molecule type" value="Genomic_DNA"/>
</dbReference>
<dbReference type="AlphaFoldDB" id="A0A1Y1XAI6"/>
<sequence>MENSGETETHENKITDDIEVNFNYDEIKSDLELNDNISKNQRNFVLTSSCSYDSFDQILKSNSGSHPVLTDINNNKSADEKIGNNNSNNKKGHNIPNTLSVDRGITIRPSSLYSFDLKDGTQATNSFTTDTQNSDFNTNCEQVQPLKTKRPSLNFIKHITGFSELTYKSKSKNKASPTKEEKNEYLIIPSGKKVGSIKKVIIRSDSNIIGNFDNVIVKEKKNKSFIENNEDGETYKKTVKLSSDDNPNHTCSLNGVTVTNSTRHIISSSLITENELNSYLARPYSKSMPTTMNYNGNSVMNTENVDIIDQDYESKNANINNNNNNNNVDSNLFTVDCSSIGNINYNDFLFSDEEMGDEPNNTNHDIGNSNDGQFQGKDIRKKSKNIGKNVTFNESECYYIPNVYEIHITEESVLFCNACKKKVKIEVKREYSRTFWILFIVLLLAGGIFAWVPFLFNRFKYYSFYCTICKQRILKLQQADE</sequence>
<reference evidence="4 5" key="1">
    <citation type="submission" date="2016-08" db="EMBL/GenBank/DDBJ databases">
        <title>A Parts List for Fungal Cellulosomes Revealed by Comparative Genomics.</title>
        <authorList>
            <consortium name="DOE Joint Genome Institute"/>
            <person name="Haitjema C.H."/>
            <person name="Gilmore S.P."/>
            <person name="Henske J.K."/>
            <person name="Solomon K.V."/>
            <person name="De Groot R."/>
            <person name="Kuo A."/>
            <person name="Mondo S.J."/>
            <person name="Salamov A.A."/>
            <person name="Labutti K."/>
            <person name="Zhao Z."/>
            <person name="Chiniquy J."/>
            <person name="Barry K."/>
            <person name="Brewer H.M."/>
            <person name="Purvine S.O."/>
            <person name="Wright A.T."/>
            <person name="Boxma B."/>
            <person name="Van Alen T."/>
            <person name="Hackstein J.H."/>
            <person name="Baker S.E."/>
            <person name="Grigoriev I.V."/>
            <person name="O'Malley M.A."/>
        </authorList>
    </citation>
    <scope>NUCLEOTIDE SEQUENCE [LARGE SCALE GENOMIC DNA]</scope>
    <source>
        <strain evidence="4 5">S4</strain>
    </source>
</reference>
<reference evidence="4 5" key="2">
    <citation type="submission" date="2016-08" db="EMBL/GenBank/DDBJ databases">
        <title>Pervasive Adenine N6-methylation of Active Genes in Fungi.</title>
        <authorList>
            <consortium name="DOE Joint Genome Institute"/>
            <person name="Mondo S.J."/>
            <person name="Dannebaum R.O."/>
            <person name="Kuo R.C."/>
            <person name="Labutti K."/>
            <person name="Haridas S."/>
            <person name="Kuo A."/>
            <person name="Salamov A."/>
            <person name="Ahrendt S.R."/>
            <person name="Lipzen A."/>
            <person name="Sullivan W."/>
            <person name="Andreopoulos W.B."/>
            <person name="Clum A."/>
            <person name="Lindquist E."/>
            <person name="Daum C."/>
            <person name="Ramamoorthy G.K."/>
            <person name="Gryganskyi A."/>
            <person name="Culley D."/>
            <person name="Magnuson J.K."/>
            <person name="James T.Y."/>
            <person name="O'Malley M.A."/>
            <person name="Stajich J.E."/>
            <person name="Spatafora J.W."/>
            <person name="Visel A."/>
            <person name="Grigoriev I.V."/>
        </authorList>
    </citation>
    <scope>NUCLEOTIDE SEQUENCE [LARGE SCALE GENOMIC DNA]</scope>
    <source>
        <strain evidence="4 5">S4</strain>
    </source>
</reference>
<dbReference type="InterPro" id="IPR006629">
    <property type="entry name" value="LITAF"/>
</dbReference>
<protein>
    <recommendedName>
        <fullName evidence="3">LITAF domain-containing protein</fullName>
    </recommendedName>
</protein>
<feature type="compositionally biased region" description="Low complexity" evidence="1">
    <location>
        <begin position="83"/>
        <end position="97"/>
    </location>
</feature>
<dbReference type="OrthoDB" id="2156456at2759"/>
<organism evidence="4 5">
    <name type="scientific">Anaeromyces robustus</name>
    <dbReference type="NCBI Taxonomy" id="1754192"/>
    <lineage>
        <taxon>Eukaryota</taxon>
        <taxon>Fungi</taxon>
        <taxon>Fungi incertae sedis</taxon>
        <taxon>Chytridiomycota</taxon>
        <taxon>Chytridiomycota incertae sedis</taxon>
        <taxon>Neocallimastigomycetes</taxon>
        <taxon>Neocallimastigales</taxon>
        <taxon>Neocallimastigaceae</taxon>
        <taxon>Anaeromyces</taxon>
    </lineage>
</organism>
<dbReference type="Pfam" id="PF10601">
    <property type="entry name" value="zf-LITAF-like"/>
    <property type="match status" value="1"/>
</dbReference>
<evidence type="ECO:0000313" key="5">
    <source>
        <dbReference type="Proteomes" id="UP000193944"/>
    </source>
</evidence>
<keyword evidence="2" id="KW-0472">Membrane</keyword>
<dbReference type="Proteomes" id="UP000193944">
    <property type="component" value="Unassembled WGS sequence"/>
</dbReference>
<keyword evidence="2" id="KW-1133">Transmembrane helix</keyword>
<evidence type="ECO:0000313" key="4">
    <source>
        <dbReference type="EMBL" id="ORX82739.1"/>
    </source>
</evidence>
<dbReference type="PROSITE" id="PS51837">
    <property type="entry name" value="LITAF"/>
    <property type="match status" value="1"/>
</dbReference>
<proteinExistence type="predicted"/>
<evidence type="ECO:0000256" key="1">
    <source>
        <dbReference type="SAM" id="MobiDB-lite"/>
    </source>
</evidence>
<evidence type="ECO:0000256" key="2">
    <source>
        <dbReference type="SAM" id="Phobius"/>
    </source>
</evidence>
<gene>
    <name evidence="4" type="ORF">BCR32DRAFT_267457</name>
</gene>
<feature type="domain" description="LITAF" evidence="3">
    <location>
        <begin position="394"/>
        <end position="478"/>
    </location>
</feature>
<name>A0A1Y1XAI6_9FUNG</name>
<dbReference type="SMART" id="SM00714">
    <property type="entry name" value="LITAF"/>
    <property type="match status" value="1"/>
</dbReference>
<feature type="region of interest" description="Disordered" evidence="1">
    <location>
        <begin position="75"/>
        <end position="97"/>
    </location>
</feature>